<reference evidence="3 4" key="1">
    <citation type="submission" date="2025-04" db="UniProtKB">
        <authorList>
            <consortium name="RefSeq"/>
        </authorList>
    </citation>
    <scope>IDENTIFICATION</scope>
    <source>
        <tissue evidence="3 4">Whole organism</tissue>
    </source>
</reference>
<evidence type="ECO:0000256" key="1">
    <source>
        <dbReference type="SAM" id="MobiDB-lite"/>
    </source>
</evidence>
<dbReference type="AlphaFoldDB" id="A0A9C6XS00"/>
<gene>
    <name evidence="3 4" type="primary">LOC113204718</name>
</gene>
<evidence type="ECO:0000313" key="2">
    <source>
        <dbReference type="Proteomes" id="UP000504606"/>
    </source>
</evidence>
<feature type="compositionally biased region" description="Polar residues" evidence="1">
    <location>
        <begin position="508"/>
        <end position="525"/>
    </location>
</feature>
<feature type="region of interest" description="Disordered" evidence="1">
    <location>
        <begin position="349"/>
        <end position="369"/>
    </location>
</feature>
<accession>A0A9C6XS00</accession>
<dbReference type="Proteomes" id="UP000504606">
    <property type="component" value="Unplaced"/>
</dbReference>
<feature type="compositionally biased region" description="Acidic residues" evidence="1">
    <location>
        <begin position="593"/>
        <end position="608"/>
    </location>
</feature>
<feature type="region of interest" description="Disordered" evidence="1">
    <location>
        <begin position="561"/>
        <end position="615"/>
    </location>
</feature>
<keyword evidence="2" id="KW-1185">Reference proteome</keyword>
<dbReference type="RefSeq" id="XP_052128986.1">
    <property type="nucleotide sequence ID" value="XM_052273026.1"/>
</dbReference>
<dbReference type="GeneID" id="113204718"/>
<dbReference type="OrthoDB" id="1906921at2759"/>
<dbReference type="Pfam" id="PF09741">
    <property type="entry name" value="DUF2045"/>
    <property type="match status" value="1"/>
</dbReference>
<dbReference type="KEGG" id="foc:113204718"/>
<dbReference type="PANTHER" id="PTHR21477">
    <property type="entry name" value="ZGC:172139"/>
    <property type="match status" value="1"/>
</dbReference>
<dbReference type="InterPro" id="IPR019141">
    <property type="entry name" value="DUF2045"/>
</dbReference>
<feature type="region of interest" description="Disordered" evidence="1">
    <location>
        <begin position="807"/>
        <end position="829"/>
    </location>
</feature>
<organism evidence="2 3">
    <name type="scientific">Frankliniella occidentalis</name>
    <name type="common">Western flower thrips</name>
    <name type="synonym">Euthrips occidentalis</name>
    <dbReference type="NCBI Taxonomy" id="133901"/>
    <lineage>
        <taxon>Eukaryota</taxon>
        <taxon>Metazoa</taxon>
        <taxon>Ecdysozoa</taxon>
        <taxon>Arthropoda</taxon>
        <taxon>Hexapoda</taxon>
        <taxon>Insecta</taxon>
        <taxon>Pterygota</taxon>
        <taxon>Neoptera</taxon>
        <taxon>Paraneoptera</taxon>
        <taxon>Thysanoptera</taxon>
        <taxon>Terebrantia</taxon>
        <taxon>Thripoidea</taxon>
        <taxon>Thripidae</taxon>
        <taxon>Frankliniella</taxon>
    </lineage>
</organism>
<evidence type="ECO:0000313" key="4">
    <source>
        <dbReference type="RefSeq" id="XP_052128986.1"/>
    </source>
</evidence>
<name>A0A9C6XS00_FRAOC</name>
<proteinExistence type="predicted"/>
<feature type="region of interest" description="Disordered" evidence="1">
    <location>
        <begin position="508"/>
        <end position="528"/>
    </location>
</feature>
<dbReference type="RefSeq" id="XP_052128981.1">
    <property type="nucleotide sequence ID" value="XM_052273021.1"/>
</dbReference>
<dbReference type="PANTHER" id="PTHR21477:SF13">
    <property type="entry name" value="KIAA0930"/>
    <property type="match status" value="1"/>
</dbReference>
<sequence>MSYRGSTSSLSALPLSSAAALAKAPTALEQLLEEINFQRTKEMRQMLKDDTGFVMVHGTTYWTDLFVRHFLFQTDRNIDCDDLLFFVRKKHIKSSSRLLPKFETEVDVFRKASRKLPIGDPDMDWEETVYLNLIIHQFDYTLTLAICTRTSPKELQVLRRHSQKVYASPSRRRMDTKAEVEEMTYPNVCFMVDNFNEVFSDIMVRDGEMVCVELVASDRDGAIQGVIFLGSIRYDALKRVYDARVSTKFIFQSSLSSKMAQRMTFGLFSNSSSQRVEFVRMKGPQGKGHAEMAVTKPKGYSGAETPTSEPGYCATDMWDSDWDSDPEEFFVYRHQRRLSDPSANINNFVRGGWKTKPSETAGSKARSENEGLDSLANGLNEIEAGDLRDDCEFCVHSASITTSDASIPSGTSINVAMATSSSASTSTTSMLKRLPPASSIISSFFPSCKMKHPGRAVSCVSQVDEARKEKTPECIIMSDECVQNVAELNSACETGFANAKCRIDLNGKQLNPVSPEQRSNILSSPEESKAEEHLLMISSVDTLLGNPKTVHAEVRDSEVLESLTDASDDDFEDCNSVISDTSKKSSSGKEQLDSESQEIWSDAEEDESQGNNILSLHNDDNYKVLNEEISLFSGKESQVEHLISIGKESQIGSSFAISDLTHHLEIEQNYEGKEDCNESMNCQSDKEYETEVQTHVAHAKDSYFEDQERQTVIDSCENKDATMTPPEVCAHGVEMTSLCLLCLGYSRQNADCLLRLKPGHVEPMHRKTVEMCEGRGDVKTKLEAPNIQTHFTRVSCECFTENKTQQVPKLSQTLPRRKKSESRQKRDIPPQKVLSDGTVIYYWCDVPGGYMGQSQNELDDGAYNPLWTMRGFTQTFHFWKENKRAQSVPLNAFLTYVTLPWWSIVKDILDHRESPILTF</sequence>
<feature type="compositionally biased region" description="Low complexity" evidence="1">
    <location>
        <begin position="576"/>
        <end position="589"/>
    </location>
</feature>
<evidence type="ECO:0000313" key="3">
    <source>
        <dbReference type="RefSeq" id="XP_052128981.1"/>
    </source>
</evidence>
<protein>
    <submittedName>
        <fullName evidence="3 4">Uncharacterized protein LOC113204718 isoform X1</fullName>
    </submittedName>
</protein>